<dbReference type="HOGENOM" id="CLU_181350_0_0_9"/>
<sequence length="75" mass="7850">MKKWICVITGIVGVVLTIAGTWLKKNGAVTMIGGAEGSTSMFIAGKINPIAPWVLILIGIIILAGGIIIFVNQDK</sequence>
<keyword evidence="3" id="KW-1185">Reference proteome</keyword>
<evidence type="ECO:0000313" key="2">
    <source>
        <dbReference type="EMBL" id="ADL03772.1"/>
    </source>
</evidence>
<dbReference type="Proteomes" id="UP000001662">
    <property type="component" value="Chromosome"/>
</dbReference>
<reference evidence="2" key="1">
    <citation type="submission" date="2010-07" db="EMBL/GenBank/DDBJ databases">
        <title>Complete sequence of Clostridium saccharolyticum WM1.</title>
        <authorList>
            <consortium name="US DOE Joint Genome Institute"/>
            <person name="Lucas S."/>
            <person name="Copeland A."/>
            <person name="Lapidus A."/>
            <person name="Cheng J.-F."/>
            <person name="Bruce D."/>
            <person name="Goodwin L."/>
            <person name="Pitluck S."/>
            <person name="Chertkov O."/>
            <person name="Detter J.C."/>
            <person name="Han C."/>
            <person name="Tapia R."/>
            <person name="Land M."/>
            <person name="Hauser L."/>
            <person name="Chang Y.-J."/>
            <person name="Jeffries C."/>
            <person name="Kyrpides N."/>
            <person name="Ivanova N."/>
            <person name="Mikhailova N."/>
            <person name="Mouttaki H."/>
            <person name="Lin L."/>
            <person name="Zhou J."/>
            <person name="Hemme C.L."/>
            <person name="Woyke T."/>
        </authorList>
    </citation>
    <scope>NUCLEOTIDE SEQUENCE [LARGE SCALE GENOMIC DNA]</scope>
    <source>
        <strain evidence="2">WM1</strain>
    </source>
</reference>
<organism evidence="2 3">
    <name type="scientific">Lacrimispora saccharolytica (strain ATCC 35040 / DSM 2544 / NRCC 2533 / WM1)</name>
    <name type="common">Clostridium saccharolyticum</name>
    <dbReference type="NCBI Taxonomy" id="610130"/>
    <lineage>
        <taxon>Bacteria</taxon>
        <taxon>Bacillati</taxon>
        <taxon>Bacillota</taxon>
        <taxon>Clostridia</taxon>
        <taxon>Lachnospirales</taxon>
        <taxon>Lachnospiraceae</taxon>
        <taxon>Lacrimispora</taxon>
    </lineage>
</organism>
<dbReference type="EMBL" id="CP002109">
    <property type="protein sequence ID" value="ADL03772.1"/>
    <property type="molecule type" value="Genomic_DNA"/>
</dbReference>
<proteinExistence type="predicted"/>
<feature type="transmembrane region" description="Helical" evidence="1">
    <location>
        <begin position="50"/>
        <end position="71"/>
    </location>
</feature>
<protein>
    <recommendedName>
        <fullName evidence="4">Oxaloacetate decarboxylase</fullName>
    </recommendedName>
</protein>
<evidence type="ECO:0000313" key="3">
    <source>
        <dbReference type="Proteomes" id="UP000001662"/>
    </source>
</evidence>
<feature type="transmembrane region" description="Helical" evidence="1">
    <location>
        <begin position="5"/>
        <end position="23"/>
    </location>
</feature>
<dbReference type="AlphaFoldDB" id="D9R7P3"/>
<dbReference type="eggNOG" id="ENOG502ZEH1">
    <property type="taxonomic scope" value="Bacteria"/>
</dbReference>
<keyword evidence="1" id="KW-0472">Membrane</keyword>
<dbReference type="KEGG" id="csh:Closa_1164"/>
<accession>D9R7P3</accession>
<gene>
    <name evidence="2" type="ordered locus">Closa_1164</name>
</gene>
<evidence type="ECO:0000256" key="1">
    <source>
        <dbReference type="SAM" id="Phobius"/>
    </source>
</evidence>
<keyword evidence="1" id="KW-0812">Transmembrane</keyword>
<evidence type="ECO:0008006" key="4">
    <source>
        <dbReference type="Google" id="ProtNLM"/>
    </source>
</evidence>
<dbReference type="PaxDb" id="610130-Closa_1164"/>
<name>D9R7P3_LACSW</name>
<keyword evidence="1" id="KW-1133">Transmembrane helix</keyword>
<dbReference type="STRING" id="610130.Closa_1164"/>
<dbReference type="RefSeq" id="WP_013271867.1">
    <property type="nucleotide sequence ID" value="NC_014376.1"/>
</dbReference>